<organism evidence="1">
    <name type="scientific">bioreactor metagenome</name>
    <dbReference type="NCBI Taxonomy" id="1076179"/>
    <lineage>
        <taxon>unclassified sequences</taxon>
        <taxon>metagenomes</taxon>
        <taxon>ecological metagenomes</taxon>
    </lineage>
</organism>
<gene>
    <name evidence="1" type="ORF">SDC9_178764</name>
</gene>
<dbReference type="AlphaFoldDB" id="A0A645GY21"/>
<evidence type="ECO:0000313" key="1">
    <source>
        <dbReference type="EMBL" id="MPN31290.1"/>
    </source>
</evidence>
<dbReference type="EMBL" id="VSSQ01082770">
    <property type="protein sequence ID" value="MPN31290.1"/>
    <property type="molecule type" value="Genomic_DNA"/>
</dbReference>
<proteinExistence type="predicted"/>
<accession>A0A645GY21</accession>
<reference evidence="1" key="1">
    <citation type="submission" date="2019-08" db="EMBL/GenBank/DDBJ databases">
        <authorList>
            <person name="Kucharzyk K."/>
            <person name="Murdoch R.W."/>
            <person name="Higgins S."/>
            <person name="Loffler F."/>
        </authorList>
    </citation>
    <scope>NUCLEOTIDE SEQUENCE</scope>
</reference>
<protein>
    <submittedName>
        <fullName evidence="1">Uncharacterized protein</fullName>
    </submittedName>
</protein>
<name>A0A645GY21_9ZZZZ</name>
<sequence>MNIARDHHSRRTARKPSLLTRYDRLVLLVRNWFCIAEARCNKRQYRRRQKNHQIVFEDAAVFDIAYHEQLKIAGKKIYESEKQRNYCVKPPWIGFLGVSGNSRLKSIRTD</sequence>
<comment type="caution">
    <text evidence="1">The sequence shown here is derived from an EMBL/GenBank/DDBJ whole genome shotgun (WGS) entry which is preliminary data.</text>
</comment>